<feature type="transmembrane region" description="Helical" evidence="11">
    <location>
        <begin position="149"/>
        <end position="168"/>
    </location>
</feature>
<comment type="caution">
    <text evidence="13">The sequence shown here is derived from an EMBL/GenBank/DDBJ whole genome shotgun (WGS) entry which is preliminary data.</text>
</comment>
<feature type="compositionally biased region" description="Basic residues" evidence="12">
    <location>
        <begin position="249"/>
        <end position="260"/>
    </location>
</feature>
<evidence type="ECO:0000256" key="3">
    <source>
        <dbReference type="ARBA" id="ARBA00022516"/>
    </source>
</evidence>
<dbReference type="GO" id="GO:0009922">
    <property type="term" value="F:fatty acid elongase activity"/>
    <property type="evidence" value="ECO:0007669"/>
    <property type="project" value="InterPro"/>
</dbReference>
<feature type="transmembrane region" description="Helical" evidence="11">
    <location>
        <begin position="219"/>
        <end position="239"/>
    </location>
</feature>
<keyword evidence="5 11" id="KW-0812">Transmembrane</keyword>
<proteinExistence type="inferred from homology"/>
<dbReference type="GO" id="GO:0042761">
    <property type="term" value="P:very long-chain fatty acid biosynthetic process"/>
    <property type="evidence" value="ECO:0007669"/>
    <property type="project" value="TreeGrafter"/>
</dbReference>
<evidence type="ECO:0000256" key="11">
    <source>
        <dbReference type="RuleBase" id="RU361115"/>
    </source>
</evidence>
<protein>
    <recommendedName>
        <fullName evidence="15">Very-long-chain 3-oxoacyl-CoA synthase</fullName>
    </recommendedName>
</protein>
<comment type="pathway">
    <text evidence="2">Lipid metabolism; fatty acid biosynthesis.</text>
</comment>
<organism evidence="13 14">
    <name type="scientific">Caenorhabditis angaria</name>
    <dbReference type="NCBI Taxonomy" id="860376"/>
    <lineage>
        <taxon>Eukaryota</taxon>
        <taxon>Metazoa</taxon>
        <taxon>Ecdysozoa</taxon>
        <taxon>Nematoda</taxon>
        <taxon>Chromadorea</taxon>
        <taxon>Rhabditida</taxon>
        <taxon>Rhabditina</taxon>
        <taxon>Rhabditomorpha</taxon>
        <taxon>Rhabditoidea</taxon>
        <taxon>Rhabditidae</taxon>
        <taxon>Peloderinae</taxon>
        <taxon>Caenorhabditis</taxon>
    </lineage>
</organism>
<keyword evidence="9 11" id="KW-0472">Membrane</keyword>
<keyword evidence="4 11" id="KW-0808">Transferase</keyword>
<feature type="compositionally biased region" description="Basic and acidic residues" evidence="12">
    <location>
        <begin position="270"/>
        <end position="279"/>
    </location>
</feature>
<dbReference type="GO" id="GO:0019367">
    <property type="term" value="P:fatty acid elongation, saturated fatty acid"/>
    <property type="evidence" value="ECO:0007669"/>
    <property type="project" value="TreeGrafter"/>
</dbReference>
<evidence type="ECO:0000256" key="9">
    <source>
        <dbReference type="ARBA" id="ARBA00023136"/>
    </source>
</evidence>
<evidence type="ECO:0000256" key="4">
    <source>
        <dbReference type="ARBA" id="ARBA00022679"/>
    </source>
</evidence>
<evidence type="ECO:0000256" key="7">
    <source>
        <dbReference type="ARBA" id="ARBA00022989"/>
    </source>
</evidence>
<feature type="transmembrane region" description="Helical" evidence="11">
    <location>
        <begin position="180"/>
        <end position="199"/>
    </location>
</feature>
<dbReference type="Pfam" id="PF01151">
    <property type="entry name" value="ELO"/>
    <property type="match status" value="1"/>
</dbReference>
<keyword evidence="7 11" id="KW-1133">Transmembrane helix</keyword>
<keyword evidence="6 11" id="KW-0276">Fatty acid metabolism</keyword>
<dbReference type="GO" id="GO:0034625">
    <property type="term" value="P:fatty acid elongation, monounsaturated fatty acid"/>
    <property type="evidence" value="ECO:0007669"/>
    <property type="project" value="TreeGrafter"/>
</dbReference>
<feature type="transmembrane region" description="Helical" evidence="11">
    <location>
        <begin position="6"/>
        <end position="30"/>
    </location>
</feature>
<feature type="transmembrane region" description="Helical" evidence="11">
    <location>
        <begin position="58"/>
        <end position="83"/>
    </location>
</feature>
<keyword evidence="8 11" id="KW-0443">Lipid metabolism</keyword>
<dbReference type="GO" id="GO:0030148">
    <property type="term" value="P:sphingolipid biosynthetic process"/>
    <property type="evidence" value="ECO:0007669"/>
    <property type="project" value="TreeGrafter"/>
</dbReference>
<evidence type="ECO:0000256" key="6">
    <source>
        <dbReference type="ARBA" id="ARBA00022832"/>
    </source>
</evidence>
<evidence type="ECO:0000313" key="14">
    <source>
        <dbReference type="Proteomes" id="UP001152747"/>
    </source>
</evidence>
<gene>
    <name evidence="13" type="ORF">CAMP_LOCUS3115</name>
</gene>
<dbReference type="AlphaFoldDB" id="A0A9P1I915"/>
<evidence type="ECO:0000256" key="5">
    <source>
        <dbReference type="ARBA" id="ARBA00022692"/>
    </source>
</evidence>
<dbReference type="Proteomes" id="UP001152747">
    <property type="component" value="Unassembled WGS sequence"/>
</dbReference>
<dbReference type="GO" id="GO:0034626">
    <property type="term" value="P:fatty acid elongation, polyunsaturated fatty acid"/>
    <property type="evidence" value="ECO:0007669"/>
    <property type="project" value="TreeGrafter"/>
</dbReference>
<accession>A0A9P1I915</accession>
<sequence length="300" mass="34830">MFPYNWFSSLISSIYIPIHFLAIIYLAFAFNTRFSAQKSSKKSSSDSLSLTEWYRLNLYFQGGLAILFIPEILISLLNGWYYMICTKDSLYTGPFSGTVVALWTLTKVSDLAETFMLITEGRKPLSIHIIHHFVSLTYAFTFYGYGFAIHRWIIFLNLIAHVILYAYLSDTKIFGWPPCWATVCISQMLQLILPLFASFSINVKLARGQNHCDASAGSLFLIQIGLIILTAMFADFYYARIKAFRQKNRDKREQKRRRQQKIQNEDEEKEAEKLVNRKKSSETVMFQRDFPDLRSVIFSP</sequence>
<reference evidence="13" key="1">
    <citation type="submission" date="2022-11" db="EMBL/GenBank/DDBJ databases">
        <authorList>
            <person name="Kikuchi T."/>
        </authorList>
    </citation>
    <scope>NUCLEOTIDE SEQUENCE</scope>
    <source>
        <strain evidence="13">PS1010</strain>
    </source>
</reference>
<keyword evidence="3 11" id="KW-0444">Lipid biosynthesis</keyword>
<evidence type="ECO:0000256" key="2">
    <source>
        <dbReference type="ARBA" id="ARBA00005194"/>
    </source>
</evidence>
<evidence type="ECO:0008006" key="15">
    <source>
        <dbReference type="Google" id="ProtNLM"/>
    </source>
</evidence>
<evidence type="ECO:0000256" key="1">
    <source>
        <dbReference type="ARBA" id="ARBA00004141"/>
    </source>
</evidence>
<keyword evidence="10 11" id="KW-0275">Fatty acid biosynthesis</keyword>
<dbReference type="PANTHER" id="PTHR11157">
    <property type="entry name" value="FATTY ACID ACYL TRANSFERASE-RELATED"/>
    <property type="match status" value="1"/>
</dbReference>
<keyword evidence="14" id="KW-1185">Reference proteome</keyword>
<evidence type="ECO:0000256" key="10">
    <source>
        <dbReference type="ARBA" id="ARBA00023160"/>
    </source>
</evidence>
<dbReference type="PANTHER" id="PTHR11157:SF126">
    <property type="entry name" value="ELONGATION OF VERY LONG CHAIN FATTY ACIDS PROTEIN"/>
    <property type="match status" value="1"/>
</dbReference>
<evidence type="ECO:0000256" key="12">
    <source>
        <dbReference type="SAM" id="MobiDB-lite"/>
    </source>
</evidence>
<evidence type="ECO:0000313" key="13">
    <source>
        <dbReference type="EMBL" id="CAI5440478.1"/>
    </source>
</evidence>
<name>A0A9P1I915_9PELO</name>
<evidence type="ECO:0000256" key="8">
    <source>
        <dbReference type="ARBA" id="ARBA00023098"/>
    </source>
</evidence>
<dbReference type="OrthoDB" id="434092at2759"/>
<dbReference type="GO" id="GO:0005789">
    <property type="term" value="C:endoplasmic reticulum membrane"/>
    <property type="evidence" value="ECO:0007669"/>
    <property type="project" value="TreeGrafter"/>
</dbReference>
<comment type="subcellular location">
    <subcellularLocation>
        <location evidence="1">Membrane</location>
        <topology evidence="1">Multi-pass membrane protein</topology>
    </subcellularLocation>
</comment>
<dbReference type="EMBL" id="CANHGI010000001">
    <property type="protein sequence ID" value="CAI5440478.1"/>
    <property type="molecule type" value="Genomic_DNA"/>
</dbReference>
<feature type="transmembrane region" description="Helical" evidence="11">
    <location>
        <begin position="125"/>
        <end position="143"/>
    </location>
</feature>
<comment type="similarity">
    <text evidence="11">Belongs to the ELO family.</text>
</comment>
<dbReference type="InterPro" id="IPR002076">
    <property type="entry name" value="ELO_fam"/>
</dbReference>
<feature type="region of interest" description="Disordered" evidence="12">
    <location>
        <begin position="249"/>
        <end position="279"/>
    </location>
</feature>